<dbReference type="AlphaFoldDB" id="A0A1F7U6P3"/>
<dbReference type="EMBL" id="MGDZ01000014">
    <property type="protein sequence ID" value="OGL73926.1"/>
    <property type="molecule type" value="Genomic_DNA"/>
</dbReference>
<protein>
    <recommendedName>
        <fullName evidence="3">Nmd3 N-terminal domain-containing protein</fullName>
    </recommendedName>
</protein>
<dbReference type="Proteomes" id="UP000176303">
    <property type="component" value="Unassembled WGS sequence"/>
</dbReference>
<evidence type="ECO:0000313" key="2">
    <source>
        <dbReference type="Proteomes" id="UP000176303"/>
    </source>
</evidence>
<gene>
    <name evidence="1" type="ORF">A3D72_00415</name>
</gene>
<accession>A0A1F7U6P3</accession>
<evidence type="ECO:0000313" key="1">
    <source>
        <dbReference type="EMBL" id="OGL73926.1"/>
    </source>
</evidence>
<name>A0A1F7U6P3_9BACT</name>
<evidence type="ECO:0008006" key="3">
    <source>
        <dbReference type="Google" id="ProtNLM"/>
    </source>
</evidence>
<sequence length="170" mass="19449">MTASRIAVENIWTKEIKALKSVRACPRCFAVYYDKHWHSWQTSGRAGDFLRGKTVEHMLCPECTYAVTGHHGDTGWEGEIQLFNLGELKNEVLRLVDNIARRAARMDPEDQIIKIEEKGPCLRIRTTENRLATRIGKKINESYKGGDLKIIFSHEDEPVRVVWTAPPTKS</sequence>
<comment type="caution">
    <text evidence="1">The sequence shown here is derived from an EMBL/GenBank/DDBJ whole genome shotgun (WGS) entry which is preliminary data.</text>
</comment>
<reference evidence="1 2" key="1">
    <citation type="journal article" date="2016" name="Nat. Commun.">
        <title>Thousands of microbial genomes shed light on interconnected biogeochemical processes in an aquifer system.</title>
        <authorList>
            <person name="Anantharaman K."/>
            <person name="Brown C.T."/>
            <person name="Hug L.A."/>
            <person name="Sharon I."/>
            <person name="Castelle C.J."/>
            <person name="Probst A.J."/>
            <person name="Thomas B.C."/>
            <person name="Singh A."/>
            <person name="Wilkins M.J."/>
            <person name="Karaoz U."/>
            <person name="Brodie E.L."/>
            <person name="Williams K.H."/>
            <person name="Hubbard S.S."/>
            <person name="Banfield J.F."/>
        </authorList>
    </citation>
    <scope>NUCLEOTIDE SEQUENCE [LARGE SCALE GENOMIC DNA]</scope>
</reference>
<organism evidence="1 2">
    <name type="scientific">Candidatus Uhrbacteria bacterium RIFCSPHIGHO2_02_FULL_57_19</name>
    <dbReference type="NCBI Taxonomy" id="1802391"/>
    <lineage>
        <taxon>Bacteria</taxon>
        <taxon>Candidatus Uhriibacteriota</taxon>
    </lineage>
</organism>
<proteinExistence type="predicted"/>
<dbReference type="STRING" id="1802391.A3D72_00415"/>